<sequence length="119" mass="13413">MSEQGQAGPESVNVPEQPQPCPSDLHAVLRDMSAALAEHRVRIQQLQDVNQGLTAQVKELEKQTSEVEPIKEKLRVNHMQHNHDSSRNHSLHWQHAPVETGFELPTLISSNSAFIKNRI</sequence>
<evidence type="ECO:0000256" key="2">
    <source>
        <dbReference type="SAM" id="MobiDB-lite"/>
    </source>
</evidence>
<dbReference type="EMBL" id="JBBPFD010000140">
    <property type="protein sequence ID" value="KAK7880134.1"/>
    <property type="molecule type" value="Genomic_DNA"/>
</dbReference>
<proteinExistence type="predicted"/>
<dbReference type="Proteomes" id="UP001460270">
    <property type="component" value="Unassembled WGS sequence"/>
</dbReference>
<keyword evidence="4" id="KW-1185">Reference proteome</keyword>
<accession>A0AAW0MIL0</accession>
<evidence type="ECO:0000313" key="3">
    <source>
        <dbReference type="EMBL" id="KAK7880134.1"/>
    </source>
</evidence>
<protein>
    <submittedName>
        <fullName evidence="3">Uncharacterized protein</fullName>
    </submittedName>
</protein>
<evidence type="ECO:0000256" key="1">
    <source>
        <dbReference type="SAM" id="Coils"/>
    </source>
</evidence>
<reference evidence="4" key="1">
    <citation type="submission" date="2024-04" db="EMBL/GenBank/DDBJ databases">
        <title>Salinicola lusitanus LLJ914,a marine bacterium isolated from the Okinawa Trough.</title>
        <authorList>
            <person name="Li J."/>
        </authorList>
    </citation>
    <scope>NUCLEOTIDE SEQUENCE [LARGE SCALE GENOMIC DNA]</scope>
</reference>
<gene>
    <name evidence="3" type="ORF">WMY93_033201</name>
</gene>
<feature type="region of interest" description="Disordered" evidence="2">
    <location>
        <begin position="1"/>
        <end position="24"/>
    </location>
</feature>
<keyword evidence="1" id="KW-0175">Coiled coil</keyword>
<evidence type="ECO:0000313" key="4">
    <source>
        <dbReference type="Proteomes" id="UP001460270"/>
    </source>
</evidence>
<organism evidence="3 4">
    <name type="scientific">Mugilogobius chulae</name>
    <name type="common">yellowstripe goby</name>
    <dbReference type="NCBI Taxonomy" id="88201"/>
    <lineage>
        <taxon>Eukaryota</taxon>
        <taxon>Metazoa</taxon>
        <taxon>Chordata</taxon>
        <taxon>Craniata</taxon>
        <taxon>Vertebrata</taxon>
        <taxon>Euteleostomi</taxon>
        <taxon>Actinopterygii</taxon>
        <taxon>Neopterygii</taxon>
        <taxon>Teleostei</taxon>
        <taxon>Neoteleostei</taxon>
        <taxon>Acanthomorphata</taxon>
        <taxon>Gobiaria</taxon>
        <taxon>Gobiiformes</taxon>
        <taxon>Gobioidei</taxon>
        <taxon>Gobiidae</taxon>
        <taxon>Gobionellinae</taxon>
        <taxon>Mugilogobius</taxon>
    </lineage>
</organism>
<name>A0AAW0MIL0_9GOBI</name>
<dbReference type="AlphaFoldDB" id="A0AAW0MIL0"/>
<feature type="coiled-coil region" evidence="1">
    <location>
        <begin position="29"/>
        <end position="63"/>
    </location>
</feature>
<comment type="caution">
    <text evidence="3">The sequence shown here is derived from an EMBL/GenBank/DDBJ whole genome shotgun (WGS) entry which is preliminary data.</text>
</comment>